<name>A0A5S3Z6M6_9GAMM</name>
<dbReference type="Proteomes" id="UP000305874">
    <property type="component" value="Unassembled WGS sequence"/>
</dbReference>
<feature type="domain" description="Bacterial Ig-like" evidence="2">
    <location>
        <begin position="575"/>
        <end position="657"/>
    </location>
</feature>
<evidence type="ECO:0000256" key="1">
    <source>
        <dbReference type="SAM" id="MobiDB-lite"/>
    </source>
</evidence>
<sequence>MDQLIVKEVVGEVFVRLPNGEVKLVSVGDSIVQGARIMTQAQSSVTLSGTHSDFEIPANQHVSLGADTLAEFGLSLDEHQVAQQSVAEALNGLDAQPTSPSATNEDPSISSFLDALQGDGDILDALEATAAGAGGGAAGGGGTSFVQLTRISETLSGQQLTLNDDFSAQNQGAITVENTGDGVLPEGEAASGESGVITVTPIGLTNNPDIQVSGTSTNMAGQTATVTLITANGVSIEQTVVIDEGGQWQVVFSDEVADGAFEVTVTATDPQGNTVVGTTSGELDTTAPVIVIATPIDEDDPTPAISGSSDLDAGAAVNVLITDAAGAIQTLVATVGEDGTWQVQVTQPLVQGEFSVVASSTDEAGNIGQAQAQGSFNGDTDLESLTIDIAAIGTTNDSTPSLAGSTDAPDGSVITITVVDALGNEQSITTTAVAGQWQIDVAQPLAEGEFSVTASVAAGGLEASDSESGLLDSQAPSIFIDSLATISDSTPIISGSSDEIGATVNILVTDAAGVAQSLTAVVQADGSWQVEVPQVLAEGEFEVQASVTDAAGNSASDTEQGVIDVSAPELTIDSPAITNDTTPIVTGTSSEVGGTVIVIVSDAEGNRQTLEATVQQDGSWQVQTQQPLGEGIYQVYASVVDASGNNANDTAQGEVDTTAPSLTLTPLGVTNDPTPVISGTSDEIGATIAVEVVDANGTTQSFTAVVQSDGSWQVEVPAELAEGGYQVEASVSDEAGNSTSATASGTIDTNAPDLSIDPLSPTNDVTPTISGSSSAIGAAVNLTLTDANGQIQTVTAVVAADGSWQVSVPQALAEGVFTVSASVTDAQGNEAQANAQGQIDVTAPTLSIDPLGAQSDTTPIISGVSSQVGASVVIEVTDSDGTTQTLTAVVQSDGRWQVEASQPLAEGDYTVLASVTDEAGNNTQASAQGSIDASAPDLTIDNPGIGNDTTPIITGSSSEVGATVAITVVDASGNTQTVQATVQGDGTWSASLAAPLAEGQYTITAEVSDNAGNQANDQVQGEVDITAPSVTISPVGSVNDETPVISGSAEGNEGDVVSITVVDASGDSQSFTALLAGDGSWTAEVPTALAEGDFDITASITDAAGNEGTDNESGTVDTAGPGITIDPVGVISDATPVISGISAGAAPGAVVSIVVVDALGNVQNLSATVGADGTWSANVGAALAEGEFTITASVDDGAGNTSTDSETGVIDTLAPSVEIDPLELTNDNTPLISGGSSEANSQLTLIFTDSQGNSQSVITTTDANGNWQVSAPSALADGTYTVAATIVDDAGNTGTDSQSAVIDTIGPELTIVPSFLLGNLVSLSGTSDLPAGSEVTITEHLVGGGIGATYTAITDADGNWTLVNLTVPLLTLAYVTASASDAAGNSNTISTLDFDNEPPVLSIDTLGLTNDSTPVISGTTDVADGTVVEVIVTDAFGDQQTLQASTSNGNWSVAVPTALAEGGFTVAAAVRDDVGNLTEVSATGEVDTTAPSLSVNVPANGNDNTPLISGTSDEIGATVSVTVTDGNGDSQNISTVVAADGTWAVTPSALSDGTFSVSATIMDDAGNTTTVSNTGSIDTQGVSVTLDPLGLGNDATPLLSGTSSEIGREVSISVLDNNGDTYTLSATVDGSGNWSVPAPSLAEGDYTVTVSVSDAAGNSSSASDTGTIDTIAPTVSIDPSSVALTNDNTPQVSGSSNEANAQVSVQFVDDAGTIHTVTTNTDNNGDWSISASAVLVDGQYTVTARVTDQAGNTGSAVDSGIIDTTPISFEVTDFDPGILGLVLPSAEGTAPAGTEIYIIGSSLLGVGLAGIDLDVLSTYPSTTTDGDGNWQYTLSLLDVDLLSGEDYYFVTIDDAGNYLVKDTDNQEVERGSIYDNATADETLEASVASEDDLAFESGEQSHYASVETLDYEAVSLSLNGEQFTEFNQVKEITVNAEQAISESGLLGAESILDNPDEAEEVLAQFDDLASEQTITSEEHGFEGASHYATVGDDEVIKAMLDSSGKGEL</sequence>
<feature type="domain" description="Bacterial Ig-like" evidence="2">
    <location>
        <begin position="1592"/>
        <end position="1670"/>
    </location>
</feature>
<evidence type="ECO:0000259" key="2">
    <source>
        <dbReference type="Pfam" id="PF19077"/>
    </source>
</evidence>
<feature type="domain" description="Bacterial Ig-like" evidence="2">
    <location>
        <begin position="669"/>
        <end position="749"/>
    </location>
</feature>
<dbReference type="InterPro" id="IPR047777">
    <property type="entry name" value="LapA-like_RM"/>
</dbReference>
<feature type="domain" description="Bacterial Ig-like" evidence="2">
    <location>
        <begin position="1502"/>
        <end position="1579"/>
    </location>
</feature>
<evidence type="ECO:0000313" key="4">
    <source>
        <dbReference type="Proteomes" id="UP000305874"/>
    </source>
</evidence>
<feature type="domain" description="Bacterial Ig-like" evidence="2">
    <location>
        <begin position="1407"/>
        <end position="1488"/>
    </location>
</feature>
<feature type="domain" description="Bacterial Ig-like" evidence="2">
    <location>
        <begin position="1131"/>
        <end position="1212"/>
    </location>
</feature>
<organism evidence="3 4">
    <name type="scientific">Pseudoalteromonas ruthenica</name>
    <dbReference type="NCBI Taxonomy" id="151081"/>
    <lineage>
        <taxon>Bacteria</taxon>
        <taxon>Pseudomonadati</taxon>
        <taxon>Pseudomonadota</taxon>
        <taxon>Gammaproteobacteria</taxon>
        <taxon>Alteromonadales</taxon>
        <taxon>Pseudoalteromonadaceae</taxon>
        <taxon>Pseudoalteromonas</taxon>
    </lineage>
</organism>
<feature type="domain" description="Bacterial Ig-like" evidence="2">
    <location>
        <begin position="856"/>
        <end position="932"/>
    </location>
</feature>
<feature type="domain" description="Bacterial Ig-like" evidence="2">
    <location>
        <begin position="486"/>
        <end position="559"/>
    </location>
</feature>
<feature type="domain" description="Bacterial Ig-like" evidence="2">
    <location>
        <begin position="394"/>
        <end position="457"/>
    </location>
</feature>
<proteinExistence type="predicted"/>
<dbReference type="Gene3D" id="2.60.40.10">
    <property type="entry name" value="Immunoglobulins"/>
    <property type="match status" value="17"/>
</dbReference>
<accession>A0A5S3Z6M6</accession>
<dbReference type="NCBIfam" id="NF033682">
    <property type="entry name" value="retention_LapA"/>
    <property type="match status" value="1"/>
</dbReference>
<feature type="domain" description="Bacterial Ig-like" evidence="2">
    <location>
        <begin position="1224"/>
        <end position="1304"/>
    </location>
</feature>
<feature type="compositionally biased region" description="Polar residues" evidence="1">
    <location>
        <begin position="735"/>
        <end position="749"/>
    </location>
</feature>
<feature type="domain" description="Bacterial Ig-like" evidence="2">
    <location>
        <begin position="762"/>
        <end position="840"/>
    </location>
</feature>
<gene>
    <name evidence="3" type="ORF">CWC05_06280</name>
</gene>
<feature type="domain" description="Bacterial Ig-like" evidence="2">
    <location>
        <begin position="204"/>
        <end position="285"/>
    </location>
</feature>
<dbReference type="EMBL" id="PNCG01000004">
    <property type="protein sequence ID" value="TMP87892.1"/>
    <property type="molecule type" value="Genomic_DNA"/>
</dbReference>
<evidence type="ECO:0000313" key="3">
    <source>
        <dbReference type="EMBL" id="TMP87892.1"/>
    </source>
</evidence>
<reference evidence="3 4" key="1">
    <citation type="submission" date="2017-12" db="EMBL/GenBank/DDBJ databases">
        <authorList>
            <person name="Paulsen S."/>
            <person name="Gram L.K."/>
        </authorList>
    </citation>
    <scope>NUCLEOTIDE SEQUENCE [LARGE SCALE GENOMIC DNA]</scope>
    <source>
        <strain evidence="3 4">S2897</strain>
    </source>
</reference>
<feature type="region of interest" description="Disordered" evidence="1">
    <location>
        <begin position="732"/>
        <end position="753"/>
    </location>
</feature>
<dbReference type="InterPro" id="IPR013783">
    <property type="entry name" value="Ig-like_fold"/>
</dbReference>
<comment type="caution">
    <text evidence="3">The sequence shown here is derived from an EMBL/GenBank/DDBJ whole genome shotgun (WGS) entry which is preliminary data.</text>
</comment>
<protein>
    <recommendedName>
        <fullName evidence="2">Bacterial Ig-like domain-containing protein</fullName>
    </recommendedName>
</protein>
<feature type="domain" description="Bacterial Ig-like" evidence="2">
    <location>
        <begin position="300"/>
        <end position="379"/>
    </location>
</feature>
<feature type="domain" description="Bacterial Ig-like" evidence="2">
    <location>
        <begin position="944"/>
        <end position="1024"/>
    </location>
</feature>
<feature type="domain" description="Bacterial Ig-like" evidence="2">
    <location>
        <begin position="1683"/>
        <end position="1757"/>
    </location>
</feature>
<dbReference type="Pfam" id="PF19077">
    <property type="entry name" value="Big_13"/>
    <property type="match status" value="16"/>
</dbReference>
<feature type="domain" description="Bacterial Ig-like" evidence="2">
    <location>
        <begin position="1038"/>
        <end position="1118"/>
    </location>
</feature>
<dbReference type="RefSeq" id="WP_138547702.1">
    <property type="nucleotide sequence ID" value="NZ_PNCG01000004.1"/>
</dbReference>
<dbReference type="NCBIfam" id="NF033510">
    <property type="entry name" value="Ca_tandemer"/>
    <property type="match status" value="16"/>
</dbReference>
<dbReference type="InterPro" id="IPR044016">
    <property type="entry name" value="Big_13"/>
</dbReference>
<reference evidence="4" key="2">
    <citation type="submission" date="2019-06" db="EMBL/GenBank/DDBJ databases">
        <title>Co-occurence of chitin degradation, pigmentation and bioactivity in marine Pseudoalteromonas.</title>
        <authorList>
            <person name="Sonnenschein E.C."/>
            <person name="Bech P.K."/>
        </authorList>
    </citation>
    <scope>NUCLEOTIDE SEQUENCE [LARGE SCALE GENOMIC DNA]</scope>
    <source>
        <strain evidence="4">S2897</strain>
    </source>
</reference>